<geneLocation type="mitochondrion" evidence="7"/>
<evidence type="ECO:0000256" key="5">
    <source>
        <dbReference type="SAM" id="Phobius"/>
    </source>
</evidence>
<feature type="transmembrane region" description="Helical" evidence="5">
    <location>
        <begin position="142"/>
        <end position="160"/>
    </location>
</feature>
<evidence type="ECO:0000313" key="7">
    <source>
        <dbReference type="EMBL" id="AUO29174.1"/>
    </source>
</evidence>
<dbReference type="InterPro" id="IPR001750">
    <property type="entry name" value="ND/Mrp_TM"/>
</dbReference>
<feature type="transmembrane region" description="Helical" evidence="5">
    <location>
        <begin position="424"/>
        <end position="445"/>
    </location>
</feature>
<name>A0A2I6SRZ1_9EUKA</name>
<dbReference type="GO" id="GO:0016020">
    <property type="term" value="C:membrane"/>
    <property type="evidence" value="ECO:0007669"/>
    <property type="project" value="UniProtKB-SubCell"/>
</dbReference>
<dbReference type="Pfam" id="PF00361">
    <property type="entry name" value="Proton_antipo_M"/>
    <property type="match status" value="1"/>
</dbReference>
<dbReference type="PANTHER" id="PTHR22773">
    <property type="entry name" value="NADH DEHYDROGENASE"/>
    <property type="match status" value="1"/>
</dbReference>
<feature type="transmembrane region" description="Helical" evidence="5">
    <location>
        <begin position="466"/>
        <end position="490"/>
    </location>
</feature>
<evidence type="ECO:0000256" key="4">
    <source>
        <dbReference type="ARBA" id="ARBA00023136"/>
    </source>
</evidence>
<comment type="subcellular location">
    <subcellularLocation>
        <location evidence="1">Membrane</location>
        <topology evidence="1">Multi-pass membrane protein</topology>
    </subcellularLocation>
</comment>
<feature type="transmembrane region" description="Helical" evidence="5">
    <location>
        <begin position="172"/>
        <end position="196"/>
    </location>
</feature>
<evidence type="ECO:0000256" key="1">
    <source>
        <dbReference type="ARBA" id="ARBA00004141"/>
    </source>
</evidence>
<reference evidence="7" key="1">
    <citation type="submission" date="2017-07" db="EMBL/GenBank/DDBJ databases">
        <title>The complete mitochondrial genome of Vannella simplex (Amoebozoa, Discosea, Vannellida).</title>
        <authorList>
            <person name="Bondarenko N."/>
            <person name="Nassonova E."/>
            <person name="Mijanovic O."/>
            <person name="Glotova A."/>
            <person name="Kamyshatskaya O."/>
            <person name="Kudryavtsev A."/>
            <person name="Masharsky A."/>
            <person name="Polev D."/>
            <person name="Smirnov A."/>
        </authorList>
    </citation>
    <scope>NUCLEOTIDE SEQUENCE</scope>
</reference>
<feature type="transmembrane region" description="Helical" evidence="5">
    <location>
        <begin position="339"/>
        <end position="361"/>
    </location>
</feature>
<keyword evidence="4 5" id="KW-0472">Membrane</keyword>
<keyword evidence="2 5" id="KW-0812">Transmembrane</keyword>
<evidence type="ECO:0000256" key="2">
    <source>
        <dbReference type="ARBA" id="ARBA00022692"/>
    </source>
</evidence>
<feature type="transmembrane region" description="Helical" evidence="5">
    <location>
        <begin position="84"/>
        <end position="105"/>
    </location>
</feature>
<feature type="transmembrane region" description="Helical" evidence="5">
    <location>
        <begin position="216"/>
        <end position="240"/>
    </location>
</feature>
<sequence>MLLYNFYYSDFKFLLNEITFISLVILSLCFYTFYENKILVNSNKIISYSVFIYIIFLLILYNFIQFFEFDCFYILFNFEFSNMFIFKSFKFLLISLIILIIYSFISLPDSLIKTIKFEYIYVFIFIFIASFFLIFSNDFLGLFLNLELQNFGFYILFSLNKKKKISSAESNIKYYIYGGISSAFLLYGISLIYGATGQLNFNDLIMTLSIIEYHNFFLILVLIFIFFGLFFKLGIAPFHFWIPGIYENAPNLITLIFLTLPKFVFFCLFIKFFYFIFYAFNSISILLFGICIVLSFFFGSLGAINQFKIKKFMAYSAITNSGFILLGFYTFSFEGLVTSFIYLIIYLILTFTLLYFFISFIPYKNFKSTLQNLTFLNYKSFLFLNPWILFFLSFNLFSMGGIPPLSGFFSKFLLFNVLFDNNNFTLLIISLLFSLIIIFYYIRIIKILIFTKYDFSFINFYYPIKYINGLILVGFTYINIFFCLNPSIFFDFFYYQILSLFI</sequence>
<feature type="domain" description="NADH:quinone oxidoreductase/Mrp antiporter transmembrane" evidence="6">
    <location>
        <begin position="136"/>
        <end position="435"/>
    </location>
</feature>
<gene>
    <name evidence="7" type="primary">nad2</name>
</gene>
<protein>
    <submittedName>
        <fullName evidence="7">NADH dehydrogenase subunit 2</fullName>
    </submittedName>
</protein>
<proteinExistence type="predicted"/>
<keyword evidence="3 5" id="KW-1133">Transmembrane helix</keyword>
<organism evidence="7">
    <name type="scientific">Vannella simplex</name>
    <dbReference type="NCBI Taxonomy" id="197532"/>
    <lineage>
        <taxon>Eukaryota</taxon>
        <taxon>Amoebozoa</taxon>
        <taxon>Discosea</taxon>
        <taxon>Flabellinia</taxon>
        <taxon>Vannellidae</taxon>
        <taxon>Vannella</taxon>
    </lineage>
</organism>
<feature type="transmembrane region" description="Helical" evidence="5">
    <location>
        <begin position="252"/>
        <end position="277"/>
    </location>
</feature>
<dbReference type="EMBL" id="MF496657">
    <property type="protein sequence ID" value="AUO29174.1"/>
    <property type="molecule type" value="Genomic_DNA"/>
</dbReference>
<evidence type="ECO:0000256" key="3">
    <source>
        <dbReference type="ARBA" id="ARBA00022989"/>
    </source>
</evidence>
<feature type="transmembrane region" description="Helical" evidence="5">
    <location>
        <begin position="312"/>
        <end position="333"/>
    </location>
</feature>
<keyword evidence="7" id="KW-0496">Mitochondrion</keyword>
<feature type="transmembrane region" description="Helical" evidence="5">
    <location>
        <begin position="13"/>
        <end position="33"/>
    </location>
</feature>
<dbReference type="AlphaFoldDB" id="A0A2I6SRZ1"/>
<accession>A0A2I6SRZ1</accession>
<feature type="transmembrane region" description="Helical" evidence="5">
    <location>
        <begin position="382"/>
        <end position="404"/>
    </location>
</feature>
<feature type="transmembrane region" description="Helical" evidence="5">
    <location>
        <begin position="45"/>
        <end position="64"/>
    </location>
</feature>
<evidence type="ECO:0000259" key="6">
    <source>
        <dbReference type="Pfam" id="PF00361"/>
    </source>
</evidence>
<feature type="transmembrane region" description="Helical" evidence="5">
    <location>
        <begin position="283"/>
        <end position="305"/>
    </location>
</feature>
<feature type="transmembrane region" description="Helical" evidence="5">
    <location>
        <begin position="117"/>
        <end position="136"/>
    </location>
</feature>